<evidence type="ECO:0000313" key="2">
    <source>
        <dbReference type="EMBL" id="WND02474.1"/>
    </source>
</evidence>
<dbReference type="InterPro" id="IPR030395">
    <property type="entry name" value="GP_PDE_dom"/>
</dbReference>
<dbReference type="AlphaFoldDB" id="A0AA52EHM4"/>
<proteinExistence type="predicted"/>
<dbReference type="PANTHER" id="PTHR46211">
    <property type="entry name" value="GLYCEROPHOSPHORYL DIESTER PHOSPHODIESTERASE"/>
    <property type="match status" value="1"/>
</dbReference>
<evidence type="ECO:0000313" key="3">
    <source>
        <dbReference type="Proteomes" id="UP001268683"/>
    </source>
</evidence>
<evidence type="ECO:0000259" key="1">
    <source>
        <dbReference type="PROSITE" id="PS51704"/>
    </source>
</evidence>
<dbReference type="PANTHER" id="PTHR46211:SF1">
    <property type="entry name" value="GLYCEROPHOSPHODIESTER PHOSPHODIESTERASE, CYTOPLASMIC"/>
    <property type="match status" value="1"/>
</dbReference>
<gene>
    <name evidence="2" type="ORF">QGN29_13050</name>
</gene>
<protein>
    <submittedName>
        <fullName evidence="2">Glycerophosphodiester phosphodiesterase family protein</fullName>
    </submittedName>
</protein>
<feature type="domain" description="GP-PDE" evidence="1">
    <location>
        <begin position="10"/>
        <end position="250"/>
    </location>
</feature>
<accession>A0AA52EHM4</accession>
<dbReference type="PROSITE" id="PS51704">
    <property type="entry name" value="GP_PDE"/>
    <property type="match status" value="1"/>
</dbReference>
<dbReference type="EMBL" id="CP123872">
    <property type="protein sequence ID" value="WND02474.1"/>
    <property type="molecule type" value="Genomic_DNA"/>
</dbReference>
<dbReference type="GO" id="GO:0008081">
    <property type="term" value="F:phosphoric diester hydrolase activity"/>
    <property type="evidence" value="ECO:0007669"/>
    <property type="project" value="InterPro"/>
</dbReference>
<dbReference type="Gene3D" id="3.20.20.190">
    <property type="entry name" value="Phosphatidylinositol (PI) phosphodiesterase"/>
    <property type="match status" value="1"/>
</dbReference>
<dbReference type="SUPFAM" id="SSF51695">
    <property type="entry name" value="PLC-like phosphodiesterases"/>
    <property type="match status" value="1"/>
</dbReference>
<dbReference type="KEGG" id="tmk:QGN29_13050"/>
<dbReference type="RefSeq" id="WP_310798309.1">
    <property type="nucleotide sequence ID" value="NZ_CP123872.1"/>
</dbReference>
<name>A0AA52EHM4_9PROT</name>
<dbReference type="Proteomes" id="UP001268683">
    <property type="component" value="Chromosome"/>
</dbReference>
<dbReference type="GO" id="GO:0006629">
    <property type="term" value="P:lipid metabolic process"/>
    <property type="evidence" value="ECO:0007669"/>
    <property type="project" value="InterPro"/>
</dbReference>
<sequence>MPMDYSWIIKTDIAHRGLYKSGTKYEENSLAAIERAVEKGYAIEIDVRMTAEGAIVVFHDARLERLTDGRGYVSEFTYAELEKYTVGQTGLKIPLLTDVLDLVNERVPLIIEAKCPLSMDPFQLCAGIRFALEGYIGKIAVMSFNPKVALWFRDNFPDYARGLVIDFQGLSKFHRRLLTSYSLRRTNPHFLALDINSLPSKFAEKWRSSDKPLLTWTVKSKGQETVARENADALIFEAPAVAGTLDDGTP</sequence>
<reference evidence="2" key="1">
    <citation type="submission" date="2023-04" db="EMBL/GenBank/DDBJ databases">
        <title>Complete genome sequence of Temperatibacter marinus.</title>
        <authorList>
            <person name="Rong J.-C."/>
            <person name="Yi M.-L."/>
            <person name="Zhao Q."/>
        </authorList>
    </citation>
    <scope>NUCLEOTIDE SEQUENCE</scope>
    <source>
        <strain evidence="2">NBRC 110045</strain>
    </source>
</reference>
<keyword evidence="3" id="KW-1185">Reference proteome</keyword>
<dbReference type="Pfam" id="PF03009">
    <property type="entry name" value="GDPD"/>
    <property type="match status" value="1"/>
</dbReference>
<dbReference type="InterPro" id="IPR017946">
    <property type="entry name" value="PLC-like_Pdiesterase_TIM-brl"/>
</dbReference>
<organism evidence="2 3">
    <name type="scientific">Temperatibacter marinus</name>
    <dbReference type="NCBI Taxonomy" id="1456591"/>
    <lineage>
        <taxon>Bacteria</taxon>
        <taxon>Pseudomonadati</taxon>
        <taxon>Pseudomonadota</taxon>
        <taxon>Alphaproteobacteria</taxon>
        <taxon>Kordiimonadales</taxon>
        <taxon>Temperatibacteraceae</taxon>
        <taxon>Temperatibacter</taxon>
    </lineage>
</organism>